<accession>A0ABX0DG33</accession>
<comment type="caution">
    <text evidence="1">The sequence shown here is derived from an EMBL/GenBank/DDBJ whole genome shotgun (WGS) entry which is preliminary data.</text>
</comment>
<dbReference type="Pfam" id="PF18143">
    <property type="entry name" value="HAD_SAK_2"/>
    <property type="match status" value="1"/>
</dbReference>
<reference evidence="1 2" key="1">
    <citation type="submission" date="2020-02" db="EMBL/GenBank/DDBJ databases">
        <title>Genome sequence of the type strain DSM 27180 of Arthrobacter silviterrae.</title>
        <authorList>
            <person name="Gao J."/>
            <person name="Sun J."/>
        </authorList>
    </citation>
    <scope>NUCLEOTIDE SEQUENCE [LARGE SCALE GENOMIC DNA]</scope>
    <source>
        <strain evidence="1 2">DSM 27180</strain>
    </source>
</reference>
<evidence type="ECO:0000313" key="2">
    <source>
        <dbReference type="Proteomes" id="UP000479226"/>
    </source>
</evidence>
<sequence length="169" mass="19199">MTDAPRATVYLDVDGVLCPFGPEGFSDWGTGFEQVEIGMLGVHWAPELVEELNRLSARPGVHFVWLTSWEDMAPKYLCHAIGLEGRHWPVLRYSEQKGTREWWKLEAIQRDISRHRPGRAVWIDDQLGFEESALAWMAFLGRGILGISPDPRRGIARADILRVEAFLDG</sequence>
<dbReference type="Proteomes" id="UP000479226">
    <property type="component" value="Unassembled WGS sequence"/>
</dbReference>
<proteinExistence type="predicted"/>
<dbReference type="EMBL" id="JAAKZI010000022">
    <property type="protein sequence ID" value="NGN84339.1"/>
    <property type="molecule type" value="Genomic_DNA"/>
</dbReference>
<protein>
    <recommendedName>
        <fullName evidence="3">HAD family hydrolase</fullName>
    </recommendedName>
</protein>
<evidence type="ECO:0008006" key="3">
    <source>
        <dbReference type="Google" id="ProtNLM"/>
    </source>
</evidence>
<evidence type="ECO:0000313" key="1">
    <source>
        <dbReference type="EMBL" id="NGN84339.1"/>
    </source>
</evidence>
<dbReference type="RefSeq" id="WP_165182562.1">
    <property type="nucleotide sequence ID" value="NZ_JAAKZI010000022.1"/>
</dbReference>
<name>A0ABX0DG33_9MICC</name>
<organism evidence="1 2">
    <name type="scientific">Arthrobacter silviterrae</name>
    <dbReference type="NCBI Taxonomy" id="2026658"/>
    <lineage>
        <taxon>Bacteria</taxon>
        <taxon>Bacillati</taxon>
        <taxon>Actinomycetota</taxon>
        <taxon>Actinomycetes</taxon>
        <taxon>Micrococcales</taxon>
        <taxon>Micrococcaceae</taxon>
        <taxon>Arthrobacter</taxon>
    </lineage>
</organism>
<keyword evidence="2" id="KW-1185">Reference proteome</keyword>
<gene>
    <name evidence="1" type="ORF">G6N77_12860</name>
</gene>